<sequence length="138" mass="15653">MADPLVGQVDDKLQELDRKIKEFFGKVNEVLSWVPETFAHLIEPIQRGMAVVGQKIQEFWDRVQQAWNQPGNSAILSLDPPVLFIGDLERLVPSARSIVPAQEGISPSYGRTVTQNHRWIEAKDQRGDVGERGRQSHR</sequence>
<proteinExistence type="predicted"/>
<name>A0A840Q2H9_9PSEU</name>
<dbReference type="AlphaFoldDB" id="A0A840Q2H9"/>
<evidence type="ECO:0000313" key="2">
    <source>
        <dbReference type="Proteomes" id="UP000584374"/>
    </source>
</evidence>
<dbReference type="RefSeq" id="WP_221467014.1">
    <property type="nucleotide sequence ID" value="NZ_JACHIW010000001.1"/>
</dbReference>
<gene>
    <name evidence="1" type="ORF">BJ970_000463</name>
</gene>
<dbReference type="EMBL" id="JACHIW010000001">
    <property type="protein sequence ID" value="MBB5152929.1"/>
    <property type="molecule type" value="Genomic_DNA"/>
</dbReference>
<organism evidence="1 2">
    <name type="scientific">Saccharopolyspora phatthalungensis</name>
    <dbReference type="NCBI Taxonomy" id="664693"/>
    <lineage>
        <taxon>Bacteria</taxon>
        <taxon>Bacillati</taxon>
        <taxon>Actinomycetota</taxon>
        <taxon>Actinomycetes</taxon>
        <taxon>Pseudonocardiales</taxon>
        <taxon>Pseudonocardiaceae</taxon>
        <taxon>Saccharopolyspora</taxon>
    </lineage>
</organism>
<comment type="caution">
    <text evidence="1">The sequence shown here is derived from an EMBL/GenBank/DDBJ whole genome shotgun (WGS) entry which is preliminary data.</text>
</comment>
<keyword evidence="2" id="KW-1185">Reference proteome</keyword>
<dbReference type="Proteomes" id="UP000584374">
    <property type="component" value="Unassembled WGS sequence"/>
</dbReference>
<accession>A0A840Q2H9</accession>
<evidence type="ECO:0000313" key="1">
    <source>
        <dbReference type="EMBL" id="MBB5152929.1"/>
    </source>
</evidence>
<reference evidence="1 2" key="1">
    <citation type="submission" date="2020-08" db="EMBL/GenBank/DDBJ databases">
        <title>Sequencing the genomes of 1000 actinobacteria strains.</title>
        <authorList>
            <person name="Klenk H.-P."/>
        </authorList>
    </citation>
    <scope>NUCLEOTIDE SEQUENCE [LARGE SCALE GENOMIC DNA]</scope>
    <source>
        <strain evidence="1 2">DSM 45584</strain>
    </source>
</reference>
<protein>
    <submittedName>
        <fullName evidence="1">Uncharacterized protein</fullName>
    </submittedName>
</protein>